<keyword evidence="2" id="KW-1185">Reference proteome</keyword>
<organism evidence="1 2">
    <name type="scientific">Caerostris darwini</name>
    <dbReference type="NCBI Taxonomy" id="1538125"/>
    <lineage>
        <taxon>Eukaryota</taxon>
        <taxon>Metazoa</taxon>
        <taxon>Ecdysozoa</taxon>
        <taxon>Arthropoda</taxon>
        <taxon>Chelicerata</taxon>
        <taxon>Arachnida</taxon>
        <taxon>Araneae</taxon>
        <taxon>Araneomorphae</taxon>
        <taxon>Entelegynae</taxon>
        <taxon>Araneoidea</taxon>
        <taxon>Araneidae</taxon>
        <taxon>Caerostris</taxon>
    </lineage>
</organism>
<reference evidence="1 2" key="1">
    <citation type="submission" date="2021-06" db="EMBL/GenBank/DDBJ databases">
        <title>Caerostris darwini draft genome.</title>
        <authorList>
            <person name="Kono N."/>
            <person name="Arakawa K."/>
        </authorList>
    </citation>
    <scope>NUCLEOTIDE SEQUENCE [LARGE SCALE GENOMIC DNA]</scope>
</reference>
<comment type="caution">
    <text evidence="1">The sequence shown here is derived from an EMBL/GenBank/DDBJ whole genome shotgun (WGS) entry which is preliminary data.</text>
</comment>
<dbReference type="AlphaFoldDB" id="A0AAV4TGU3"/>
<protein>
    <recommendedName>
        <fullName evidence="3">DNA helicase</fullName>
    </recommendedName>
</protein>
<accession>A0AAV4TGU3</accession>
<name>A0AAV4TGU3_9ARAC</name>
<gene>
    <name evidence="1" type="ORF">CDAR_262591</name>
</gene>
<dbReference type="Proteomes" id="UP001054837">
    <property type="component" value="Unassembled WGS sequence"/>
</dbReference>
<evidence type="ECO:0000313" key="2">
    <source>
        <dbReference type="Proteomes" id="UP001054837"/>
    </source>
</evidence>
<evidence type="ECO:0008006" key="3">
    <source>
        <dbReference type="Google" id="ProtNLM"/>
    </source>
</evidence>
<sequence length="114" mass="12488">MVSDSNITSDSQYESNSHAQECTGVLLKIGKGNLPEENIQAKLPETLIKNVPTVEELIRSAYEDVAQILDQRNYLICESALLTPKNAQAAALNNSILCATETDEVVYTSINTMQ</sequence>
<proteinExistence type="predicted"/>
<evidence type="ECO:0000313" key="1">
    <source>
        <dbReference type="EMBL" id="GIY44022.1"/>
    </source>
</evidence>
<dbReference type="EMBL" id="BPLQ01009440">
    <property type="protein sequence ID" value="GIY44022.1"/>
    <property type="molecule type" value="Genomic_DNA"/>
</dbReference>